<keyword evidence="2" id="KW-1185">Reference proteome</keyword>
<evidence type="ECO:0000313" key="1">
    <source>
        <dbReference type="EMBL" id="KAG1816405.1"/>
    </source>
</evidence>
<reference evidence="1" key="1">
    <citation type="journal article" date="2020" name="New Phytol.">
        <title>Comparative genomics reveals dynamic genome evolution in host specialist ectomycorrhizal fungi.</title>
        <authorList>
            <person name="Lofgren L.A."/>
            <person name="Nguyen N.H."/>
            <person name="Vilgalys R."/>
            <person name="Ruytinx J."/>
            <person name="Liao H.L."/>
            <person name="Branco S."/>
            <person name="Kuo A."/>
            <person name="LaButti K."/>
            <person name="Lipzen A."/>
            <person name="Andreopoulos W."/>
            <person name="Pangilinan J."/>
            <person name="Riley R."/>
            <person name="Hundley H."/>
            <person name="Na H."/>
            <person name="Barry K."/>
            <person name="Grigoriev I.V."/>
            <person name="Stajich J.E."/>
            <person name="Kennedy P.G."/>
        </authorList>
    </citation>
    <scope>NUCLEOTIDE SEQUENCE</scope>
    <source>
        <strain evidence="1">MN1</strain>
    </source>
</reference>
<name>A0A9P7EBC6_9AGAM</name>
<sequence>MSQDTKVSRKYWLSGKGKGDMSHVSKRDQFDSKGIGLPWGNLNKEVLYMMYLQQVVLQYDVQEEVSLNCNEQVEVVLYVKQLIGRRQTVILAHLPTVMVFWKKNHIQNGRGSIQTHSTTRTSKKQRNSSYVQYKLEYEDHENKALKTKGRDATKEEHYSRNLTCTITDLWNVKGVVGRVKSHGEWTIIDHRSSFTKPAFDGAGYNTDESEVE</sequence>
<protein>
    <submittedName>
        <fullName evidence="1">Uncharacterized protein</fullName>
    </submittedName>
</protein>
<organism evidence="1 2">
    <name type="scientific">Suillus subaureus</name>
    <dbReference type="NCBI Taxonomy" id="48587"/>
    <lineage>
        <taxon>Eukaryota</taxon>
        <taxon>Fungi</taxon>
        <taxon>Dikarya</taxon>
        <taxon>Basidiomycota</taxon>
        <taxon>Agaricomycotina</taxon>
        <taxon>Agaricomycetes</taxon>
        <taxon>Agaricomycetidae</taxon>
        <taxon>Boletales</taxon>
        <taxon>Suillineae</taxon>
        <taxon>Suillaceae</taxon>
        <taxon>Suillus</taxon>
    </lineage>
</organism>
<dbReference type="OrthoDB" id="6613063at2759"/>
<gene>
    <name evidence="1" type="ORF">BJ212DRAFT_1299685</name>
</gene>
<dbReference type="EMBL" id="JABBWG010000016">
    <property type="protein sequence ID" value="KAG1816405.1"/>
    <property type="molecule type" value="Genomic_DNA"/>
</dbReference>
<dbReference type="RefSeq" id="XP_041193078.1">
    <property type="nucleotide sequence ID" value="XM_041332903.1"/>
</dbReference>
<dbReference type="AlphaFoldDB" id="A0A9P7EBC6"/>
<proteinExistence type="predicted"/>
<comment type="caution">
    <text evidence="1">The sequence shown here is derived from an EMBL/GenBank/DDBJ whole genome shotgun (WGS) entry which is preliminary data.</text>
</comment>
<dbReference type="GeneID" id="64626920"/>
<dbReference type="Proteomes" id="UP000807769">
    <property type="component" value="Unassembled WGS sequence"/>
</dbReference>
<accession>A0A9P7EBC6</accession>
<evidence type="ECO:0000313" key="2">
    <source>
        <dbReference type="Proteomes" id="UP000807769"/>
    </source>
</evidence>